<dbReference type="SUPFAM" id="SSF53067">
    <property type="entry name" value="Actin-like ATPase domain"/>
    <property type="match status" value="2"/>
</dbReference>
<evidence type="ECO:0000259" key="19">
    <source>
        <dbReference type="SMART" id="SM00563"/>
    </source>
</evidence>
<dbReference type="InterPro" id="IPR036075">
    <property type="entry name" value="ARMT-1-like_metal-bd_sf"/>
</dbReference>
<dbReference type="FunFam" id="3.30.420.510:FF:000008">
    <property type="entry name" value="Pantothenate kinase"/>
    <property type="match status" value="1"/>
</dbReference>
<dbReference type="NCBIfam" id="TIGR00555">
    <property type="entry name" value="panK_eukar"/>
    <property type="match status" value="1"/>
</dbReference>
<evidence type="ECO:0000313" key="20">
    <source>
        <dbReference type="EMBL" id="CAB3381566.1"/>
    </source>
</evidence>
<comment type="cofactor">
    <cofactor evidence="2">
        <name>Ni(2+)</name>
        <dbReference type="ChEBI" id="CHEBI:49786"/>
    </cofactor>
</comment>
<gene>
    <name evidence="20" type="ORF">CLODIP_2_CD09662</name>
</gene>
<keyword evidence="11" id="KW-0173">Coenzyme A biosynthesis</keyword>
<keyword evidence="9" id="KW-0378">Hydrolase</keyword>
<dbReference type="CDD" id="cd07991">
    <property type="entry name" value="LPLAT_LPCAT1-like"/>
    <property type="match status" value="1"/>
</dbReference>
<evidence type="ECO:0000313" key="21">
    <source>
        <dbReference type="Proteomes" id="UP000494165"/>
    </source>
</evidence>
<dbReference type="GO" id="GO:0005829">
    <property type="term" value="C:cytosol"/>
    <property type="evidence" value="ECO:0007669"/>
    <property type="project" value="TreeGrafter"/>
</dbReference>
<dbReference type="Pfam" id="PF01937">
    <property type="entry name" value="ARMT1-like_dom"/>
    <property type="match status" value="1"/>
</dbReference>
<keyword evidence="8" id="KW-0547">Nucleotide-binding</keyword>
<comment type="caution">
    <text evidence="20">The sequence shown here is derived from an EMBL/GenBank/DDBJ whole genome shotgun (WGS) entry which is preliminary data.</text>
</comment>
<evidence type="ECO:0000256" key="2">
    <source>
        <dbReference type="ARBA" id="ARBA00001967"/>
    </source>
</evidence>
<dbReference type="GO" id="GO:0005524">
    <property type="term" value="F:ATP binding"/>
    <property type="evidence" value="ECO:0007669"/>
    <property type="project" value="InterPro"/>
</dbReference>
<dbReference type="Pfam" id="PF01553">
    <property type="entry name" value="Acyltransferase"/>
    <property type="match status" value="1"/>
</dbReference>
<comment type="catalytic activity">
    <reaction evidence="15">
        <text>(R)-4'-phospho-S-sulfopantetheine + H2O = (R)-S-sulfopantetheine + phosphate</text>
        <dbReference type="Rhea" id="RHEA:68340"/>
        <dbReference type="ChEBI" id="CHEBI:15377"/>
        <dbReference type="ChEBI" id="CHEBI:43474"/>
        <dbReference type="ChEBI" id="CHEBI:177302"/>
        <dbReference type="ChEBI" id="CHEBI:177303"/>
    </reaction>
    <physiologicalReaction direction="left-to-right" evidence="15">
        <dbReference type="Rhea" id="RHEA:68341"/>
    </physiologicalReaction>
</comment>
<keyword evidence="13" id="KW-0464">Manganese</keyword>
<protein>
    <recommendedName>
        <fullName evidence="5">4'-phosphopantetheine phosphatase</fullName>
    </recommendedName>
    <alternativeName>
        <fullName evidence="16">Inactive pantothenic acid kinase 4</fullName>
    </alternativeName>
</protein>
<keyword evidence="18" id="KW-0812">Transmembrane</keyword>
<comment type="function">
    <text evidence="17">Phosphatase which shows a preference for 4'-phosphopantetheine and its oxidatively damaged forms (sulfonate or S-sulfonate), providing strong indirect evidence that the phosphatase activity pre-empts damage in the coenzyme A (CoA) pathway. Hydrolyzing excess 4'-phosphopantetheine could constitute a directed overflow mechanism to prevent its oxidation to the S-sulfonate, sulfonate, or other forms. Hydrolyzing 4'-phosphopantetheine sulfonate or S-sulfonate would forestall their conversion to inactive forms of CoA and acyl carrier protein. May play a role in the physiological regulation of CoA intracellular levels.</text>
</comment>
<dbReference type="InterPro" id="IPR011992">
    <property type="entry name" value="EF-hand-dom_pair"/>
</dbReference>
<dbReference type="Gene3D" id="3.40.50.10880">
    <property type="entry name" value="Uncharacterised protein PF01937, DUF89, domain 3"/>
    <property type="match status" value="1"/>
</dbReference>
<evidence type="ECO:0000256" key="12">
    <source>
        <dbReference type="ARBA" id="ARBA00023074"/>
    </source>
</evidence>
<dbReference type="FunFam" id="3.40.50.10880:FF:000001">
    <property type="entry name" value="Pantothenate kinase 4"/>
    <property type="match status" value="1"/>
</dbReference>
<name>A0A8S1DDD7_9INSE</name>
<evidence type="ECO:0000256" key="18">
    <source>
        <dbReference type="SAM" id="Phobius"/>
    </source>
</evidence>
<dbReference type="FunFam" id="3.30.420.40:FF:000067">
    <property type="entry name" value="Pantothenate kinase 4"/>
    <property type="match status" value="1"/>
</dbReference>
<dbReference type="InterPro" id="IPR004567">
    <property type="entry name" value="Type_II_PanK"/>
</dbReference>
<dbReference type="CDD" id="cd24123">
    <property type="entry name" value="ASKHA_NBD_PanK-II_Pank4"/>
    <property type="match status" value="1"/>
</dbReference>
<keyword evidence="18" id="KW-0472">Membrane</keyword>
<evidence type="ECO:0000256" key="7">
    <source>
        <dbReference type="ARBA" id="ARBA00022723"/>
    </source>
</evidence>
<comment type="pathway">
    <text evidence="3">Lipid metabolism; phospholipid metabolism.</text>
</comment>
<dbReference type="Gene3D" id="3.30.420.510">
    <property type="match status" value="1"/>
</dbReference>
<evidence type="ECO:0000256" key="17">
    <source>
        <dbReference type="ARBA" id="ARBA00046055"/>
    </source>
</evidence>
<comment type="subunit">
    <text evidence="4">Homodimer. Interacts with PKM.</text>
</comment>
<keyword evidence="12" id="KW-0944">Nitration</keyword>
<sequence>MEKQCKMNGRLKDSLPSIPSDLLLNPFVHHLELTSTLDKIKTALLTVTFLPLRVLCIGLLLSLAWVLACVGLVGLDENDVRCKPLTGWRRSLRAVISKLVRLLMVFGSFHTVKVKGRQATQREAPVLILAPHSSFFDALPVVLLGSPSIVAKAETANIPFFGSTALVRMLSWLGRSTYEVGGMHLKVIGQQASREEAPILVIAPHSTFMDAVIVYVTGFPSIISRRESGLSPFIGKLINYTQPVYVWRDDPTSRQKTIKEIVNRATSKLEWPQILIFPEGTCTNRKCLITFKLGAFYPGVPVQPVCIRYPNELDTVTWTWEGPGALKLLWLTLTRWNSTCEIEFLPVYKPSEEEKNNPKLFANNVRNVMAKALQIPVSDYNYSDTLLIKKAVELNLPSASDLVKVQKLRHKIGLNCLELEVQQASKLLNKDLCSLEEFAKVLNVSAGNDAVQELFQLYVKNGVRIINIREYLLDSIVINMKSKTEEMARLAFEAVSSDPTRMSRDEAVQALKISLKMSEERADRIFDKIESVSKFNYDSFVNGKVKEAASASIMTDKTNPIELPDNIRVFDNLRNAKRFAIDIGGSLTKIAYYSTTSQRTVFYGPLNKDEQEEASLEEALVYEISEGARLHFIKFETRFISQCLDFIQQHLVNTRDHMLGKSIKATGGGAYKYTELIHDKLGLSVDKEDELSCLIKGCNFLLRNMTDEAFTFCRNANPEYMFMKAQPNIFPYMLVNIGSGVSILKVESEDKYERIGGTATGGGTFWGLGKLLTSAKGFDELLDLAEKGDHRNLDMLVKDIYGGDYELLGLPGDLIASSFGKAMHAKKDSSEYSEADIARSLLFTISNDIGQIACLYAMMYKMPRIYFGGYFLRGHPLSMHSISFAINYWGRGEVQALFLRHEGYLGAIGAFLKGAEECDSDKYSWKENLAGSAQELNFTIEPFETVPVTPPANLILGQLEMDRWEHPVTSLPFLADPDNYIPDTVDLNKDTEARDYWIQCFRDATGKYVDRAIQSQPHSETAEKRAHKFRDKYLSRLQYLQEKPFAYGNLTVRSLLDTIEHLLKEFDFPDPYLMQKKQENEIAMALLPQRLQHLDKMSEINRRTELIRAILAGNMFDWGAKEVAALMSQNGFGFEEAMSKLQERPWLVDGLDQWLQRMKGPAHKCAAIFVDNSGFDIVLGIIPFARELLKRGTRVILCANSAPALNDVTHSELQELLRQVGVMCPIIQSALQSSRLLAMGTAQAGPCLDLRQVCRGLTKTLVQNEVDLIVLEGMGRALHTNLTAKFTCECLKVAVIKNRWLANRLGGDMFSVICKFEPEAID</sequence>
<dbReference type="GO" id="GO:0004594">
    <property type="term" value="F:pantothenate kinase activity"/>
    <property type="evidence" value="ECO:0007669"/>
    <property type="project" value="TreeGrafter"/>
</dbReference>
<evidence type="ECO:0000256" key="4">
    <source>
        <dbReference type="ARBA" id="ARBA00011388"/>
    </source>
</evidence>
<dbReference type="SUPFAM" id="SSF47473">
    <property type="entry name" value="EF-hand"/>
    <property type="match status" value="1"/>
</dbReference>
<dbReference type="InterPro" id="IPR043129">
    <property type="entry name" value="ATPase_NBD"/>
</dbReference>
<dbReference type="Gene3D" id="1.10.285.20">
    <property type="entry name" value="Uncharacterised protein PF01937, DUF89, domain 2"/>
    <property type="match status" value="1"/>
</dbReference>
<dbReference type="GO" id="GO:0046872">
    <property type="term" value="F:metal ion binding"/>
    <property type="evidence" value="ECO:0007669"/>
    <property type="project" value="UniProtKB-KW"/>
</dbReference>
<feature type="transmembrane region" description="Helical" evidence="18">
    <location>
        <begin position="54"/>
        <end position="75"/>
    </location>
</feature>
<accession>A0A8S1DDD7</accession>
<evidence type="ECO:0000256" key="16">
    <source>
        <dbReference type="ARBA" id="ARBA00032948"/>
    </source>
</evidence>
<proteinExistence type="predicted"/>
<evidence type="ECO:0000256" key="3">
    <source>
        <dbReference type="ARBA" id="ARBA00005074"/>
    </source>
</evidence>
<keyword evidence="10" id="KW-0067">ATP-binding</keyword>
<dbReference type="SMART" id="SM00563">
    <property type="entry name" value="PlsC"/>
    <property type="match status" value="1"/>
</dbReference>
<evidence type="ECO:0000256" key="14">
    <source>
        <dbReference type="ARBA" id="ARBA00025707"/>
    </source>
</evidence>
<evidence type="ECO:0000256" key="1">
    <source>
        <dbReference type="ARBA" id="ARBA00001936"/>
    </source>
</evidence>
<dbReference type="OrthoDB" id="498611at2759"/>
<dbReference type="GO" id="GO:0005634">
    <property type="term" value="C:nucleus"/>
    <property type="evidence" value="ECO:0007669"/>
    <property type="project" value="TreeGrafter"/>
</dbReference>
<evidence type="ECO:0000256" key="5">
    <source>
        <dbReference type="ARBA" id="ARBA00019490"/>
    </source>
</evidence>
<dbReference type="InterPro" id="IPR035073">
    <property type="entry name" value="At2g17340_3_helix_bundle"/>
</dbReference>
<keyword evidence="21" id="KW-1185">Reference proteome</keyword>
<dbReference type="SUPFAM" id="SSF69593">
    <property type="entry name" value="Glycerol-3-phosphate (1)-acyltransferase"/>
    <property type="match status" value="2"/>
</dbReference>
<dbReference type="EMBL" id="CADEPI010000237">
    <property type="protein sequence ID" value="CAB3381566.1"/>
    <property type="molecule type" value="Genomic_DNA"/>
</dbReference>
<feature type="domain" description="Phospholipid/glycerol acyltransferase" evidence="19">
    <location>
        <begin position="199"/>
        <end position="310"/>
    </location>
</feature>
<evidence type="ECO:0000256" key="8">
    <source>
        <dbReference type="ARBA" id="ARBA00022741"/>
    </source>
</evidence>
<dbReference type="SUPFAM" id="SSF111321">
    <property type="entry name" value="AF1104-like"/>
    <property type="match status" value="1"/>
</dbReference>
<dbReference type="GO" id="GO:0008374">
    <property type="term" value="F:O-acyltransferase activity"/>
    <property type="evidence" value="ECO:0007669"/>
    <property type="project" value="InterPro"/>
</dbReference>
<dbReference type="Gene3D" id="3.30.420.40">
    <property type="match status" value="1"/>
</dbReference>
<comment type="pathway">
    <text evidence="14">Phospholipid metabolism.</text>
</comment>
<evidence type="ECO:0000256" key="9">
    <source>
        <dbReference type="ARBA" id="ARBA00022801"/>
    </source>
</evidence>
<keyword evidence="7" id="KW-0479">Metal-binding</keyword>
<dbReference type="PANTHER" id="PTHR12280">
    <property type="entry name" value="PANTOTHENATE KINASE"/>
    <property type="match status" value="1"/>
</dbReference>
<evidence type="ECO:0000256" key="15">
    <source>
        <dbReference type="ARBA" id="ARBA00029347"/>
    </source>
</evidence>
<dbReference type="PANTHER" id="PTHR12280:SF20">
    <property type="entry name" value="4'-PHOSPHOPANTETHEINE PHOSPHATASE"/>
    <property type="match status" value="1"/>
</dbReference>
<dbReference type="InterPro" id="IPR045252">
    <property type="entry name" value="LPCAT1-like"/>
</dbReference>
<comment type="cofactor">
    <cofactor evidence="1">
        <name>Mn(2+)</name>
        <dbReference type="ChEBI" id="CHEBI:29035"/>
    </cofactor>
</comment>
<dbReference type="GO" id="GO:0016787">
    <property type="term" value="F:hydrolase activity"/>
    <property type="evidence" value="ECO:0007669"/>
    <property type="project" value="UniProtKB-KW"/>
</dbReference>
<dbReference type="Pfam" id="PF03630">
    <property type="entry name" value="Fumble"/>
    <property type="match status" value="1"/>
</dbReference>
<dbReference type="InterPro" id="IPR002791">
    <property type="entry name" value="ARMT1-like_metal-bd"/>
</dbReference>
<keyword evidence="18" id="KW-1133">Transmembrane helix</keyword>
<evidence type="ECO:0000256" key="10">
    <source>
        <dbReference type="ARBA" id="ARBA00022840"/>
    </source>
</evidence>
<dbReference type="Gene3D" id="1.20.1700.10">
    <property type="entry name" value="AF1104-like"/>
    <property type="match status" value="1"/>
</dbReference>
<organism evidence="20 21">
    <name type="scientific">Cloeon dipterum</name>
    <dbReference type="NCBI Taxonomy" id="197152"/>
    <lineage>
        <taxon>Eukaryota</taxon>
        <taxon>Metazoa</taxon>
        <taxon>Ecdysozoa</taxon>
        <taxon>Arthropoda</taxon>
        <taxon>Hexapoda</taxon>
        <taxon>Insecta</taxon>
        <taxon>Pterygota</taxon>
        <taxon>Palaeoptera</taxon>
        <taxon>Ephemeroptera</taxon>
        <taxon>Pisciforma</taxon>
        <taxon>Baetidae</taxon>
        <taxon>Cloeon</taxon>
    </lineage>
</organism>
<keyword evidence="6" id="KW-0533">Nickel</keyword>
<dbReference type="InterPro" id="IPR002123">
    <property type="entry name" value="Plipid/glycerol_acylTrfase"/>
</dbReference>
<evidence type="ECO:0000256" key="6">
    <source>
        <dbReference type="ARBA" id="ARBA00022596"/>
    </source>
</evidence>
<dbReference type="GO" id="GO:0015937">
    <property type="term" value="P:coenzyme A biosynthetic process"/>
    <property type="evidence" value="ECO:0007669"/>
    <property type="project" value="InterPro"/>
</dbReference>
<dbReference type="Proteomes" id="UP000494165">
    <property type="component" value="Unassembled WGS sequence"/>
</dbReference>
<evidence type="ECO:0000256" key="11">
    <source>
        <dbReference type="ARBA" id="ARBA00022993"/>
    </source>
</evidence>
<evidence type="ECO:0000256" key="13">
    <source>
        <dbReference type="ARBA" id="ARBA00023211"/>
    </source>
</evidence>
<reference evidence="20 21" key="1">
    <citation type="submission" date="2020-04" db="EMBL/GenBank/DDBJ databases">
        <authorList>
            <person name="Alioto T."/>
            <person name="Alioto T."/>
            <person name="Gomez Garrido J."/>
        </authorList>
    </citation>
    <scope>NUCLEOTIDE SEQUENCE [LARGE SCALE GENOMIC DNA]</scope>
</reference>